<dbReference type="Pfam" id="PF13600">
    <property type="entry name" value="DUF4140"/>
    <property type="match status" value="1"/>
</dbReference>
<evidence type="ECO:0000259" key="2">
    <source>
        <dbReference type="Pfam" id="PF13600"/>
    </source>
</evidence>
<proteinExistence type="predicted"/>
<evidence type="ECO:0000313" key="4">
    <source>
        <dbReference type="Proteomes" id="UP000003835"/>
    </source>
</evidence>
<evidence type="ECO:0000313" key="3">
    <source>
        <dbReference type="EMBL" id="EDX74325.1"/>
    </source>
</evidence>
<feature type="domain" description="DUF4140" evidence="2">
    <location>
        <begin position="22"/>
        <end position="116"/>
    </location>
</feature>
<dbReference type="EMBL" id="DS989853">
    <property type="protein sequence ID" value="EDX74325.1"/>
    <property type="molecule type" value="Genomic_DNA"/>
</dbReference>
<dbReference type="RefSeq" id="WP_006102168.1">
    <property type="nucleotide sequence ID" value="NZ_DS989853.1"/>
</dbReference>
<sequence length="538" mass="60556">MPSITPQQDIQSLTLDAPVTLVTLLEDRALVQRKGKANLTSGLWRITVENVAPVLSDKSLRAEFAENYDNARINDVRVRRQIIVKDEERPEDIQPLHNELRSNQHHLAMVSEDSQHQKYCFKQVNTILTKALQELPIDAVWGQIDPKTWREQLQTLFKQLRELRTETLTSGEHQAQLRRQIDDITTHLQSLSRPDTIYTAKIESDLMISDPGDYEITFDYVVPNALWRPWHQARLLVPTNGSSSPATLSFRMDGCVWQNTGEDWTNVDLVFSTARTSLGTEPPLLTDDKLNVKEKSKQILVETRNQQIQTTGLGAGVTPPQRETTSSVNLPGVDDGGEVRTLRPSQKATIPSDGRPYRVPIFSFESKAEIEYILMPEVSCQVVLKSEQINSSTCPILAGPVDLVRSSEFVGKTAIGFIAPGEKFALGWGSDEAMRVQRSQTKKQEKDHLTQWKRVITQTQLFLSNIAAEPREITITERVPVSELEQVKVKVLTKKTTNGVQPDNDGFCTWKLTLAPYSKRQVTLVYQVATAPEVKGAL</sequence>
<organism evidence="3 4">
    <name type="scientific">Coleofasciculus chthonoplastes PCC 7420</name>
    <dbReference type="NCBI Taxonomy" id="118168"/>
    <lineage>
        <taxon>Bacteria</taxon>
        <taxon>Bacillati</taxon>
        <taxon>Cyanobacteriota</taxon>
        <taxon>Cyanophyceae</taxon>
        <taxon>Coleofasciculales</taxon>
        <taxon>Coleofasciculaceae</taxon>
        <taxon>Coleofasciculus</taxon>
    </lineage>
</organism>
<dbReference type="AlphaFoldDB" id="B4VUR6"/>
<dbReference type="NCBIfam" id="TIGR02231">
    <property type="entry name" value="mucoidy inhibitor MuiA family protein"/>
    <property type="match status" value="1"/>
</dbReference>
<evidence type="ECO:0000259" key="1">
    <source>
        <dbReference type="Pfam" id="PF13598"/>
    </source>
</evidence>
<dbReference type="OrthoDB" id="580912at2"/>
<evidence type="ECO:0008006" key="5">
    <source>
        <dbReference type="Google" id="ProtNLM"/>
    </source>
</evidence>
<keyword evidence="4" id="KW-1185">Reference proteome</keyword>
<reference evidence="3 4" key="1">
    <citation type="submission" date="2008-07" db="EMBL/GenBank/DDBJ databases">
        <authorList>
            <person name="Tandeau de Marsac N."/>
            <person name="Ferriera S."/>
            <person name="Johnson J."/>
            <person name="Kravitz S."/>
            <person name="Beeson K."/>
            <person name="Sutton G."/>
            <person name="Rogers Y.-H."/>
            <person name="Friedman R."/>
            <person name="Frazier M."/>
            <person name="Venter J.C."/>
        </authorList>
    </citation>
    <scope>NUCLEOTIDE SEQUENCE [LARGE SCALE GENOMIC DNA]</scope>
    <source>
        <strain evidence="3 4">PCC 7420</strain>
    </source>
</reference>
<name>B4VUR6_9CYAN</name>
<dbReference type="Pfam" id="PF13598">
    <property type="entry name" value="DUF4139"/>
    <property type="match status" value="1"/>
</dbReference>
<dbReference type="InterPro" id="IPR011935">
    <property type="entry name" value="CHP02231"/>
</dbReference>
<feature type="domain" description="DUF4139" evidence="1">
    <location>
        <begin position="217"/>
        <end position="529"/>
    </location>
</feature>
<accession>B4VUR6</accession>
<dbReference type="HOGENOM" id="CLU_010457_4_0_3"/>
<dbReference type="InterPro" id="IPR025554">
    <property type="entry name" value="DUF4140"/>
</dbReference>
<protein>
    <recommendedName>
        <fullName evidence="5">DUF4139 domain-containing protein</fullName>
    </recommendedName>
</protein>
<gene>
    <name evidence="3" type="ORF">MC7420_3849</name>
</gene>
<dbReference type="PANTHER" id="PTHR31005">
    <property type="entry name" value="DUF4139 DOMAIN-CONTAINING PROTEIN"/>
    <property type="match status" value="1"/>
</dbReference>
<dbReference type="PANTHER" id="PTHR31005:SF8">
    <property type="entry name" value="DUF4139 DOMAIN-CONTAINING PROTEIN"/>
    <property type="match status" value="1"/>
</dbReference>
<dbReference type="Proteomes" id="UP000003835">
    <property type="component" value="Unassembled WGS sequence"/>
</dbReference>
<dbReference type="eggNOG" id="COG5316">
    <property type="taxonomic scope" value="Bacteria"/>
</dbReference>
<dbReference type="STRING" id="118168.MC7420_3849"/>
<dbReference type="InterPro" id="IPR037291">
    <property type="entry name" value="DUF4139"/>
</dbReference>